<dbReference type="SMART" id="SM00855">
    <property type="entry name" value="PGAM"/>
    <property type="match status" value="1"/>
</dbReference>
<dbReference type="Proteomes" id="UP000238164">
    <property type="component" value="Chromosome 1"/>
</dbReference>
<dbReference type="GO" id="GO:0006167">
    <property type="term" value="P:AMP biosynthetic process"/>
    <property type="evidence" value="ECO:0007669"/>
    <property type="project" value="TreeGrafter"/>
</dbReference>
<keyword evidence="1" id="KW-0378">Hydrolase</keyword>
<dbReference type="InterPro" id="IPR029033">
    <property type="entry name" value="His_PPase_superfam"/>
</dbReference>
<dbReference type="RefSeq" id="WP_105187171.1">
    <property type="nucleotide sequence ID" value="NZ_BAAAGO010000038.1"/>
</dbReference>
<dbReference type="Gene3D" id="3.40.50.1240">
    <property type="entry name" value="Phosphoglycerate mutase-like"/>
    <property type="match status" value="1"/>
</dbReference>
<evidence type="ECO:0000256" key="1">
    <source>
        <dbReference type="ARBA" id="ARBA00022801"/>
    </source>
</evidence>
<dbReference type="InterPro" id="IPR015797">
    <property type="entry name" value="NUDIX_hydrolase-like_dom_sf"/>
</dbReference>
<dbReference type="GO" id="GO:0006754">
    <property type="term" value="P:ATP biosynthetic process"/>
    <property type="evidence" value="ECO:0007669"/>
    <property type="project" value="TreeGrafter"/>
</dbReference>
<dbReference type="OrthoDB" id="4287477at2"/>
<evidence type="ECO:0000259" key="2">
    <source>
        <dbReference type="PROSITE" id="PS51462"/>
    </source>
</evidence>
<dbReference type="CDD" id="cd03673">
    <property type="entry name" value="NUDIX_Ap6A_hydrolase"/>
    <property type="match status" value="1"/>
</dbReference>
<dbReference type="AlphaFoldDB" id="A0A2N9JMC0"/>
<protein>
    <recommendedName>
        <fullName evidence="2">Nudix hydrolase domain-containing protein</fullName>
    </recommendedName>
</protein>
<gene>
    <name evidence="3" type="ORF">MPLG2_3702</name>
</gene>
<organism evidence="3 4">
    <name type="scientific">Micropruina glycogenica</name>
    <dbReference type="NCBI Taxonomy" id="75385"/>
    <lineage>
        <taxon>Bacteria</taxon>
        <taxon>Bacillati</taxon>
        <taxon>Actinomycetota</taxon>
        <taxon>Actinomycetes</taxon>
        <taxon>Propionibacteriales</taxon>
        <taxon>Nocardioidaceae</taxon>
        <taxon>Micropruina</taxon>
    </lineage>
</organism>
<dbReference type="KEGG" id="mgg:MPLG2_3702"/>
<keyword evidence="4" id="KW-1185">Reference proteome</keyword>
<dbReference type="Pfam" id="PF00293">
    <property type="entry name" value="NUDIX"/>
    <property type="match status" value="1"/>
</dbReference>
<dbReference type="SUPFAM" id="SSF53254">
    <property type="entry name" value="Phosphoglycerate mutase-like"/>
    <property type="match status" value="1"/>
</dbReference>
<sequence length="294" mass="32815">MAGGRLVEAAGAIVLRRPPGKQVQVLLIHRPSYNDWSLPKGKLDPDEYLPAAAVRETVEETAAVIRLVHPVDRIEYPIPTGTKRVAYWLGVMTAEKRFKPNSEVDRRTWLTVPSALRRMTYADERDLLQQAVTLPQTTPLLIVRHGKAMDRKHWSGKDQLRQLSSRGRKQSKQLIPLLDAYGVRDLDSSSSLRCTSTLTPYAKAQRLDVQGWATLSEEKAKESPEGVRKLMKRLIGETAASGVPRAICGHRPVLPLMLEVLGVPNRPMLTATVLVAHLSPEGETVSVEWHKPRV</sequence>
<dbReference type="InterPro" id="IPR051325">
    <property type="entry name" value="Nudix_hydrolase_domain"/>
</dbReference>
<dbReference type="InterPro" id="IPR000086">
    <property type="entry name" value="NUDIX_hydrolase_dom"/>
</dbReference>
<dbReference type="PROSITE" id="PS51462">
    <property type="entry name" value="NUDIX"/>
    <property type="match status" value="1"/>
</dbReference>
<reference evidence="3 4" key="1">
    <citation type="submission" date="2018-02" db="EMBL/GenBank/DDBJ databases">
        <authorList>
            <person name="Cohen D.B."/>
            <person name="Kent A.D."/>
        </authorList>
    </citation>
    <scope>NUCLEOTIDE SEQUENCE [LARGE SCALE GENOMIC DNA]</scope>
    <source>
        <strain evidence="3">1</strain>
    </source>
</reference>
<dbReference type="PANTHER" id="PTHR21340:SF0">
    <property type="entry name" value="BIS(5'-NUCLEOSYL)-TETRAPHOSPHATASE [ASYMMETRICAL]"/>
    <property type="match status" value="1"/>
</dbReference>
<proteinExistence type="predicted"/>
<dbReference type="Pfam" id="PF00300">
    <property type="entry name" value="His_Phos_1"/>
    <property type="match status" value="1"/>
</dbReference>
<dbReference type="GO" id="GO:0004081">
    <property type="term" value="F:bis(5'-nucleosyl)-tetraphosphatase (asymmetrical) activity"/>
    <property type="evidence" value="ECO:0007669"/>
    <property type="project" value="TreeGrafter"/>
</dbReference>
<dbReference type="EMBL" id="LT985188">
    <property type="protein sequence ID" value="SPD88732.1"/>
    <property type="molecule type" value="Genomic_DNA"/>
</dbReference>
<dbReference type="Gene3D" id="3.90.79.10">
    <property type="entry name" value="Nucleoside Triphosphate Pyrophosphohydrolase"/>
    <property type="match status" value="1"/>
</dbReference>
<evidence type="ECO:0000313" key="4">
    <source>
        <dbReference type="Proteomes" id="UP000238164"/>
    </source>
</evidence>
<evidence type="ECO:0000313" key="3">
    <source>
        <dbReference type="EMBL" id="SPD88732.1"/>
    </source>
</evidence>
<dbReference type="InterPro" id="IPR013078">
    <property type="entry name" value="His_Pase_superF_clade-1"/>
</dbReference>
<feature type="domain" description="Nudix hydrolase" evidence="2">
    <location>
        <begin position="5"/>
        <end position="132"/>
    </location>
</feature>
<dbReference type="PANTHER" id="PTHR21340">
    <property type="entry name" value="DIADENOSINE 5,5-P1,P4-TETRAPHOSPHATE PYROPHOSPHOHYDROLASE MUTT"/>
    <property type="match status" value="1"/>
</dbReference>
<name>A0A2N9JMC0_9ACTN</name>
<accession>A0A2N9JMC0</accession>
<dbReference type="SUPFAM" id="SSF55811">
    <property type="entry name" value="Nudix"/>
    <property type="match status" value="1"/>
</dbReference>